<dbReference type="Proteomes" id="UP000007875">
    <property type="component" value="Unassembled WGS sequence"/>
</dbReference>
<sequence length="84" mass="9676">MNVTLNNMIMQLRKCCNHPYLIQYPLMPGSDIFRVDEDLVSSCGKMMLLDRMLPVLKRNKHKVLLFSQMTAMFGCAARLLCHEG</sequence>
<evidence type="ECO:0000313" key="2">
    <source>
        <dbReference type="Proteomes" id="UP000007875"/>
    </source>
</evidence>
<dbReference type="SUPFAM" id="SSF52540">
    <property type="entry name" value="P-loop containing nucleoside triphosphate hydrolases"/>
    <property type="match status" value="1"/>
</dbReference>
<evidence type="ECO:0008006" key="3">
    <source>
        <dbReference type="Google" id="ProtNLM"/>
    </source>
</evidence>
<dbReference type="Ensembl" id="ENSCSAVT00000003840.1">
    <property type="protein sequence ID" value="ENSCSAVP00000003783.1"/>
    <property type="gene ID" value="ENSCSAVG00000002238.1"/>
</dbReference>
<dbReference type="PANTHER" id="PTHR47161">
    <property type="entry name" value="LYMPHOID-SPECIFIC HELICASE"/>
    <property type="match status" value="1"/>
</dbReference>
<dbReference type="PANTHER" id="PTHR47161:SF1">
    <property type="entry name" value="LYMPHOID-SPECIFIC HELICASE"/>
    <property type="match status" value="1"/>
</dbReference>
<dbReference type="GO" id="GO:0003682">
    <property type="term" value="F:chromatin binding"/>
    <property type="evidence" value="ECO:0007669"/>
    <property type="project" value="TreeGrafter"/>
</dbReference>
<dbReference type="STRING" id="51511.ENSCSAVP00000003783"/>
<reference evidence="1" key="3">
    <citation type="submission" date="2025-09" db="UniProtKB">
        <authorList>
            <consortium name="Ensembl"/>
        </authorList>
    </citation>
    <scope>IDENTIFICATION</scope>
</reference>
<dbReference type="AlphaFoldDB" id="H2YEN5"/>
<dbReference type="Gene3D" id="3.40.50.300">
    <property type="entry name" value="P-loop containing nucleotide triphosphate hydrolases"/>
    <property type="match status" value="1"/>
</dbReference>
<reference evidence="2" key="1">
    <citation type="submission" date="2003-08" db="EMBL/GenBank/DDBJ databases">
        <authorList>
            <person name="Birren B."/>
            <person name="Nusbaum C."/>
            <person name="Abebe A."/>
            <person name="Abouelleil A."/>
            <person name="Adekoya E."/>
            <person name="Ait-zahra M."/>
            <person name="Allen N."/>
            <person name="Allen T."/>
            <person name="An P."/>
            <person name="Anderson M."/>
            <person name="Anderson S."/>
            <person name="Arachchi H."/>
            <person name="Armbruster J."/>
            <person name="Bachantsang P."/>
            <person name="Baldwin J."/>
            <person name="Barry A."/>
            <person name="Bayul T."/>
            <person name="Blitshsteyn B."/>
            <person name="Bloom T."/>
            <person name="Blye J."/>
            <person name="Boguslavskiy L."/>
            <person name="Borowsky M."/>
            <person name="Boukhgalter B."/>
            <person name="Brunache A."/>
            <person name="Butler J."/>
            <person name="Calixte N."/>
            <person name="Calvo S."/>
            <person name="Camarata J."/>
            <person name="Campo K."/>
            <person name="Chang J."/>
            <person name="Cheshatsang Y."/>
            <person name="Citroen M."/>
            <person name="Collymore A."/>
            <person name="Considine T."/>
            <person name="Cook A."/>
            <person name="Cooke P."/>
            <person name="Corum B."/>
            <person name="Cuomo C."/>
            <person name="David R."/>
            <person name="Dawoe T."/>
            <person name="Degray S."/>
            <person name="Dodge S."/>
            <person name="Dooley K."/>
            <person name="Dorje P."/>
            <person name="Dorjee K."/>
            <person name="Dorris L."/>
            <person name="Duffey N."/>
            <person name="Dupes A."/>
            <person name="Elkins T."/>
            <person name="Engels R."/>
            <person name="Erickson J."/>
            <person name="Farina A."/>
            <person name="Faro S."/>
            <person name="Ferreira P."/>
            <person name="Fischer H."/>
            <person name="Fitzgerald M."/>
            <person name="Foley K."/>
            <person name="Gage D."/>
            <person name="Galagan J."/>
            <person name="Gearin G."/>
            <person name="Gnerre S."/>
            <person name="Gnirke A."/>
            <person name="Goyette A."/>
            <person name="Graham J."/>
            <person name="Grandbois E."/>
            <person name="Gyaltsen K."/>
            <person name="Hafez N."/>
            <person name="Hagopian D."/>
            <person name="Hagos B."/>
            <person name="Hall J."/>
            <person name="Hatcher B."/>
            <person name="Heller A."/>
            <person name="Higgins H."/>
            <person name="Honan T."/>
            <person name="Horn A."/>
            <person name="Houde N."/>
            <person name="Hughes L."/>
            <person name="Hulme W."/>
            <person name="Husby E."/>
            <person name="Iliev I."/>
            <person name="Jaffe D."/>
            <person name="Jones C."/>
            <person name="Kamal M."/>
            <person name="Kamat A."/>
            <person name="Kamvysselis M."/>
            <person name="Karlsson E."/>
            <person name="Kells C."/>
            <person name="Kieu A."/>
            <person name="Kisner P."/>
            <person name="Kodira C."/>
            <person name="Kulbokas E."/>
            <person name="Labutti K."/>
            <person name="Lama D."/>
            <person name="Landers T."/>
            <person name="Leger J."/>
            <person name="Levine S."/>
            <person name="Lewis D."/>
            <person name="Lewis T."/>
            <person name="Lindblad-toh K."/>
            <person name="Liu X."/>
            <person name="Lokyitsang T."/>
            <person name="Lokyitsang Y."/>
            <person name="Lucien O."/>
            <person name="Lui A."/>
            <person name="Ma L.J."/>
            <person name="Mabbitt R."/>
            <person name="Macdonald J."/>
            <person name="Maclean C."/>
            <person name="Major J."/>
            <person name="Manning J."/>
            <person name="Marabella R."/>
            <person name="Maru K."/>
            <person name="Matthews C."/>
            <person name="Mauceli E."/>
            <person name="Mccarthy M."/>
            <person name="Mcdonough S."/>
            <person name="Mcghee T."/>
            <person name="Meldrim J."/>
            <person name="Meneus L."/>
            <person name="Mesirov J."/>
            <person name="Mihalev A."/>
            <person name="Mihova T."/>
            <person name="Mikkelsen T."/>
            <person name="Mlenga V."/>
            <person name="Moru K."/>
            <person name="Mozes J."/>
            <person name="Mulrain L."/>
            <person name="Munson G."/>
            <person name="Naylor J."/>
            <person name="Newes C."/>
            <person name="Nguyen C."/>
            <person name="Nguyen N."/>
            <person name="Nguyen T."/>
            <person name="Nicol R."/>
            <person name="Nielsen C."/>
            <person name="Nizzari M."/>
            <person name="Norbu C."/>
            <person name="Norbu N."/>
            <person name="O'donnell P."/>
            <person name="Okoawo O."/>
            <person name="O'leary S."/>
            <person name="Omotosho B."/>
            <person name="O'neill K."/>
            <person name="Osman S."/>
            <person name="Parker S."/>
            <person name="Perrin D."/>
            <person name="Phunkhang P."/>
            <person name="Piqani B."/>
            <person name="Purcell S."/>
            <person name="Rachupka T."/>
            <person name="Ramasamy U."/>
            <person name="Rameau R."/>
            <person name="Ray V."/>
            <person name="Raymond C."/>
            <person name="Retta R."/>
            <person name="Richardson S."/>
            <person name="Rise C."/>
            <person name="Rodriguez J."/>
            <person name="Rogers J."/>
            <person name="Rogov P."/>
            <person name="Rutman M."/>
            <person name="Schupbach R."/>
            <person name="Seaman C."/>
            <person name="Settipalli S."/>
            <person name="Sharpe T."/>
            <person name="Sheridan J."/>
            <person name="Sherpa N."/>
            <person name="Shi J."/>
            <person name="Smirnov S."/>
            <person name="Smith C."/>
            <person name="Sougnez C."/>
            <person name="Spencer B."/>
            <person name="Stalker J."/>
            <person name="Stange-thomann N."/>
            <person name="Stavropoulos S."/>
            <person name="Stetson K."/>
            <person name="Stone C."/>
            <person name="Stone S."/>
            <person name="Stubbs M."/>
            <person name="Talamas J."/>
            <person name="Tchuinga P."/>
            <person name="Tenzing P."/>
            <person name="Tesfaye S."/>
            <person name="Theodore J."/>
            <person name="Thoulutsang Y."/>
            <person name="Topham K."/>
            <person name="Towey S."/>
            <person name="Tsamla T."/>
            <person name="Tsomo N."/>
            <person name="Vallee D."/>
            <person name="Vassiliev H."/>
            <person name="Venkataraman V."/>
            <person name="Vinson J."/>
            <person name="Vo A."/>
            <person name="Wade C."/>
            <person name="Wang S."/>
            <person name="Wangchuk T."/>
            <person name="Wangdi T."/>
            <person name="Whittaker C."/>
            <person name="Wilkinson J."/>
            <person name="Wu Y."/>
            <person name="Wyman D."/>
            <person name="Yadav S."/>
            <person name="Yang S."/>
            <person name="Yang X."/>
            <person name="Yeager S."/>
            <person name="Yee E."/>
            <person name="Young G."/>
            <person name="Zainoun J."/>
            <person name="Zembeck L."/>
            <person name="Zimmer A."/>
            <person name="Zody M."/>
            <person name="Lander E."/>
        </authorList>
    </citation>
    <scope>NUCLEOTIDE SEQUENCE [LARGE SCALE GENOMIC DNA]</scope>
</reference>
<dbReference type="InterPro" id="IPR027417">
    <property type="entry name" value="P-loop_NTPase"/>
</dbReference>
<dbReference type="GO" id="GO:0044027">
    <property type="term" value="P:negative regulation of gene expression via chromosomal CpG island methylation"/>
    <property type="evidence" value="ECO:0007669"/>
    <property type="project" value="TreeGrafter"/>
</dbReference>
<dbReference type="GO" id="GO:0005634">
    <property type="term" value="C:nucleus"/>
    <property type="evidence" value="ECO:0007669"/>
    <property type="project" value="TreeGrafter"/>
</dbReference>
<keyword evidence="2" id="KW-1185">Reference proteome</keyword>
<dbReference type="GO" id="GO:0031508">
    <property type="term" value="P:pericentric heterochromatin formation"/>
    <property type="evidence" value="ECO:0007669"/>
    <property type="project" value="TreeGrafter"/>
</dbReference>
<dbReference type="GeneTree" id="ENSGT00910000144305"/>
<dbReference type="eggNOG" id="KOG0385">
    <property type="taxonomic scope" value="Eukaryota"/>
</dbReference>
<accession>H2YEN5</accession>
<name>H2YEN5_CIOSA</name>
<proteinExistence type="predicted"/>
<dbReference type="GO" id="GO:0006346">
    <property type="term" value="P:DNA methylation-dependent constitutive heterochromatin formation"/>
    <property type="evidence" value="ECO:0007669"/>
    <property type="project" value="TreeGrafter"/>
</dbReference>
<evidence type="ECO:0000313" key="1">
    <source>
        <dbReference type="Ensembl" id="ENSCSAVP00000003783.1"/>
    </source>
</evidence>
<organism evidence="1 2">
    <name type="scientific">Ciona savignyi</name>
    <name type="common">Pacific transparent sea squirt</name>
    <dbReference type="NCBI Taxonomy" id="51511"/>
    <lineage>
        <taxon>Eukaryota</taxon>
        <taxon>Metazoa</taxon>
        <taxon>Chordata</taxon>
        <taxon>Tunicata</taxon>
        <taxon>Ascidiacea</taxon>
        <taxon>Phlebobranchia</taxon>
        <taxon>Cionidae</taxon>
        <taxon>Ciona</taxon>
    </lineage>
</organism>
<reference evidence="1" key="2">
    <citation type="submission" date="2025-08" db="UniProtKB">
        <authorList>
            <consortium name="Ensembl"/>
        </authorList>
    </citation>
    <scope>IDENTIFICATION</scope>
</reference>
<dbReference type="HOGENOM" id="CLU_2533200_0_0_1"/>
<dbReference type="InParanoid" id="H2YEN5"/>
<dbReference type="GO" id="GO:0005721">
    <property type="term" value="C:pericentric heterochromatin"/>
    <property type="evidence" value="ECO:0007669"/>
    <property type="project" value="TreeGrafter"/>
</dbReference>
<protein>
    <recommendedName>
        <fullName evidence="3">SNF2 N-terminal domain-containing protein</fullName>
    </recommendedName>
</protein>